<protein>
    <submittedName>
        <fullName evidence="1">HEAT repeat domain-containing protein</fullName>
    </submittedName>
</protein>
<comment type="caution">
    <text evidence="1">The sequence shown here is derived from an EMBL/GenBank/DDBJ whole genome shotgun (WGS) entry which is preliminary data.</text>
</comment>
<organism evidence="1 2">
    <name type="scientific">Kibdelosporangium lantanae</name>
    <dbReference type="NCBI Taxonomy" id="1497396"/>
    <lineage>
        <taxon>Bacteria</taxon>
        <taxon>Bacillati</taxon>
        <taxon>Actinomycetota</taxon>
        <taxon>Actinomycetes</taxon>
        <taxon>Pseudonocardiales</taxon>
        <taxon>Pseudonocardiaceae</taxon>
        <taxon>Kibdelosporangium</taxon>
    </lineage>
</organism>
<dbReference type="InterPro" id="IPR011989">
    <property type="entry name" value="ARM-like"/>
</dbReference>
<dbReference type="SUPFAM" id="SSF48371">
    <property type="entry name" value="ARM repeat"/>
    <property type="match status" value="1"/>
</dbReference>
<evidence type="ECO:0000313" key="2">
    <source>
        <dbReference type="Proteomes" id="UP001597045"/>
    </source>
</evidence>
<evidence type="ECO:0000313" key="1">
    <source>
        <dbReference type="EMBL" id="MFD1044542.1"/>
    </source>
</evidence>
<dbReference type="InterPro" id="IPR016024">
    <property type="entry name" value="ARM-type_fold"/>
</dbReference>
<keyword evidence="2" id="KW-1185">Reference proteome</keyword>
<dbReference type="EMBL" id="JBHTIS010000072">
    <property type="protein sequence ID" value="MFD1044542.1"/>
    <property type="molecule type" value="Genomic_DNA"/>
</dbReference>
<accession>A0ABW3M3P4</accession>
<dbReference type="Gene3D" id="1.25.10.10">
    <property type="entry name" value="Leucine-rich Repeat Variant"/>
    <property type="match status" value="1"/>
</dbReference>
<reference evidence="2" key="1">
    <citation type="journal article" date="2019" name="Int. J. Syst. Evol. Microbiol.">
        <title>The Global Catalogue of Microorganisms (GCM) 10K type strain sequencing project: providing services to taxonomists for standard genome sequencing and annotation.</title>
        <authorList>
            <consortium name="The Broad Institute Genomics Platform"/>
            <consortium name="The Broad Institute Genome Sequencing Center for Infectious Disease"/>
            <person name="Wu L."/>
            <person name="Ma J."/>
        </authorList>
    </citation>
    <scope>NUCLEOTIDE SEQUENCE [LARGE SCALE GENOMIC DNA]</scope>
    <source>
        <strain evidence="2">JCM 31486</strain>
    </source>
</reference>
<dbReference type="Pfam" id="PF13646">
    <property type="entry name" value="HEAT_2"/>
    <property type="match status" value="1"/>
</dbReference>
<gene>
    <name evidence="1" type="ORF">ACFQ1S_02510</name>
</gene>
<sequence length="190" mass="20873">MTGDHRTVLAPAVTREQFQDLALLNEWRIYNIIGPSADQPYEQIWSVDEGSSAVHYVEDDRIGVASVVTMGERAAELAALVRQGLTTLSPSEVLVWVYALGEEGDPGERVRALGYLAAVAPDEPVDAFVAVLEEALGDHRPEVRRAALYACVYLSWAEAVPLVEAARDNDSDEAVRTYATQVLDAIRRYT</sequence>
<dbReference type="Proteomes" id="UP001597045">
    <property type="component" value="Unassembled WGS sequence"/>
</dbReference>
<name>A0ABW3M3P4_9PSEU</name>
<proteinExistence type="predicted"/>